<feature type="compositionally biased region" description="Polar residues" evidence="1">
    <location>
        <begin position="207"/>
        <end position="216"/>
    </location>
</feature>
<proteinExistence type="predicted"/>
<dbReference type="EMBL" id="JBAMIC010000001">
    <property type="protein sequence ID" value="KAK7116670.1"/>
    <property type="molecule type" value="Genomic_DNA"/>
</dbReference>
<dbReference type="AlphaFoldDB" id="A0AAN9C3P4"/>
<dbReference type="InterPro" id="IPR018800">
    <property type="entry name" value="PRCC"/>
</dbReference>
<comment type="caution">
    <text evidence="2">The sequence shown here is derived from an EMBL/GenBank/DDBJ whole genome shotgun (WGS) entry which is preliminary data.</text>
</comment>
<dbReference type="PANTHER" id="PTHR13621:SF2">
    <property type="entry name" value="PROLINE-RICH PROTEIN PRCC"/>
    <property type="match status" value="1"/>
</dbReference>
<accession>A0AAN9C3P4</accession>
<feature type="region of interest" description="Disordered" evidence="1">
    <location>
        <begin position="527"/>
        <end position="546"/>
    </location>
</feature>
<feature type="compositionally biased region" description="Basic and acidic residues" evidence="1">
    <location>
        <begin position="21"/>
        <end position="38"/>
    </location>
</feature>
<feature type="compositionally biased region" description="Polar residues" evidence="1">
    <location>
        <begin position="529"/>
        <end position="546"/>
    </location>
</feature>
<feature type="compositionally biased region" description="Low complexity" evidence="1">
    <location>
        <begin position="406"/>
        <end position="418"/>
    </location>
</feature>
<feature type="compositionally biased region" description="Polar residues" evidence="1">
    <location>
        <begin position="268"/>
        <end position="282"/>
    </location>
</feature>
<evidence type="ECO:0000313" key="3">
    <source>
        <dbReference type="Proteomes" id="UP001374579"/>
    </source>
</evidence>
<feature type="region of interest" description="Disordered" evidence="1">
    <location>
        <begin position="1"/>
        <end position="373"/>
    </location>
</feature>
<feature type="compositionally biased region" description="Acidic residues" evidence="1">
    <location>
        <begin position="423"/>
        <end position="433"/>
    </location>
</feature>
<protein>
    <recommendedName>
        <fullName evidence="4">Proline-rich protein PRCC</fullName>
    </recommendedName>
</protein>
<dbReference type="PANTHER" id="PTHR13621">
    <property type="entry name" value="PROLINE-RICH PROTEIN PRCC"/>
    <property type="match status" value="1"/>
</dbReference>
<sequence length="546" mass="58435">MSLVAYGASDESETSDVEDPEVSRAIKSTHDNEERAFADDGIISDEDDYVPTLSSQDAASSSTKTTTRFQSLHAPTTLSDLPAPKAVASTSSQGNIQETGEDELEEEVKPKQSQVADAPKPPPKKSKQPTRIVIPALNQADSDEEEENSKKKSRKAAATPGKGSGLFALLPPPSNETRKQTNRPLVPYTLTKRPAPGKPNKSAGKPTPSSATSLKTAQADPLPSQKHQSAFNALTGYESDSDEEEGGAIAGGDLNFFSLGGDEAGGVPTSSAVNNSTPSSEIRISDSGDSSEKTVVQSSSSSLSSRPDQAPVTISDSPVSSSTSVSLSAGGDSLAAETSPPKDINEDSGSNDENEVSSTVGMPQMDQDAPLTFSSSVGGRVWSAAPLVSAMVPEMYAASSSTNSSAHYWQQQQHYAQALSADTDQDTVQDMESEPGSSGGGNIQEFMEDEQFLRMSGKRKRRQESIQIIDAAVDDYVDPSDLMKGISEEQSYQPHRKKDNMPSTQQRRKKQITYLAFQAKERELELKQAWSQSRTTKNQTRSKYGF</sequence>
<dbReference type="GO" id="GO:0005634">
    <property type="term" value="C:nucleus"/>
    <property type="evidence" value="ECO:0007669"/>
    <property type="project" value="TreeGrafter"/>
</dbReference>
<gene>
    <name evidence="2" type="ORF">V1264_002307</name>
</gene>
<feature type="compositionally biased region" description="Basic and acidic residues" evidence="1">
    <location>
        <begin position="283"/>
        <end position="292"/>
    </location>
</feature>
<evidence type="ECO:0000313" key="2">
    <source>
        <dbReference type="EMBL" id="KAK7116670.1"/>
    </source>
</evidence>
<feature type="region of interest" description="Disordered" evidence="1">
    <location>
        <begin position="480"/>
        <end position="510"/>
    </location>
</feature>
<evidence type="ECO:0000256" key="1">
    <source>
        <dbReference type="SAM" id="MobiDB-lite"/>
    </source>
</evidence>
<feature type="compositionally biased region" description="Low complexity" evidence="1">
    <location>
        <begin position="315"/>
        <end position="333"/>
    </location>
</feature>
<feature type="compositionally biased region" description="Polar residues" evidence="1">
    <location>
        <begin position="52"/>
        <end position="79"/>
    </location>
</feature>
<feature type="compositionally biased region" description="Polar residues" evidence="1">
    <location>
        <begin position="88"/>
        <end position="98"/>
    </location>
</feature>
<dbReference type="Pfam" id="PF10253">
    <property type="entry name" value="PRCC"/>
    <property type="match status" value="1"/>
</dbReference>
<feature type="compositionally biased region" description="Acidic residues" evidence="1">
    <location>
        <begin position="10"/>
        <end position="20"/>
    </location>
</feature>
<reference evidence="2 3" key="1">
    <citation type="submission" date="2024-02" db="EMBL/GenBank/DDBJ databases">
        <title>Chromosome-scale genome assembly of the rough periwinkle Littorina saxatilis.</title>
        <authorList>
            <person name="De Jode A."/>
            <person name="Faria R."/>
            <person name="Formenti G."/>
            <person name="Sims Y."/>
            <person name="Smith T.P."/>
            <person name="Tracey A."/>
            <person name="Wood J.M.D."/>
            <person name="Zagrodzka Z.B."/>
            <person name="Johannesson K."/>
            <person name="Butlin R.K."/>
            <person name="Leder E.H."/>
        </authorList>
    </citation>
    <scope>NUCLEOTIDE SEQUENCE [LARGE SCALE GENOMIC DNA]</scope>
    <source>
        <strain evidence="2">Snail1</strain>
        <tissue evidence="2">Muscle</tissue>
    </source>
</reference>
<name>A0AAN9C3P4_9CAEN</name>
<keyword evidence="3" id="KW-1185">Reference proteome</keyword>
<dbReference type="Proteomes" id="UP001374579">
    <property type="component" value="Unassembled WGS sequence"/>
</dbReference>
<evidence type="ECO:0008006" key="4">
    <source>
        <dbReference type="Google" id="ProtNLM"/>
    </source>
</evidence>
<organism evidence="2 3">
    <name type="scientific">Littorina saxatilis</name>
    <dbReference type="NCBI Taxonomy" id="31220"/>
    <lineage>
        <taxon>Eukaryota</taxon>
        <taxon>Metazoa</taxon>
        <taxon>Spiralia</taxon>
        <taxon>Lophotrochozoa</taxon>
        <taxon>Mollusca</taxon>
        <taxon>Gastropoda</taxon>
        <taxon>Caenogastropoda</taxon>
        <taxon>Littorinimorpha</taxon>
        <taxon>Littorinoidea</taxon>
        <taxon>Littorinidae</taxon>
        <taxon>Littorina</taxon>
    </lineage>
</organism>
<feature type="region of interest" description="Disordered" evidence="1">
    <location>
        <begin position="399"/>
        <end position="464"/>
    </location>
</feature>